<gene>
    <name evidence="4" type="primary">colA</name>
    <name evidence="4" type="ORF">NCTC11535_00794</name>
</gene>
<reference evidence="4 5" key="1">
    <citation type="submission" date="2018-06" db="EMBL/GenBank/DDBJ databases">
        <authorList>
            <consortium name="Pathogen Informatics"/>
            <person name="Doyle S."/>
        </authorList>
    </citation>
    <scope>NUCLEOTIDE SEQUENCE [LARGE SCALE GENOMIC DNA]</scope>
    <source>
        <strain evidence="4 5">NCTC11535</strain>
    </source>
</reference>
<dbReference type="Proteomes" id="UP000250006">
    <property type="component" value="Unassembled WGS sequence"/>
</dbReference>
<dbReference type="Gene3D" id="2.60.40.10">
    <property type="entry name" value="Immunoglobulins"/>
    <property type="match status" value="1"/>
</dbReference>
<feature type="domain" description="PKD" evidence="3">
    <location>
        <begin position="818"/>
        <end position="905"/>
    </location>
</feature>
<evidence type="ECO:0000256" key="1">
    <source>
        <dbReference type="SAM" id="Phobius"/>
    </source>
</evidence>
<evidence type="ECO:0000259" key="2">
    <source>
        <dbReference type="PROSITE" id="PS50025"/>
    </source>
</evidence>
<dbReference type="PROSITE" id="PS50093">
    <property type="entry name" value="PKD"/>
    <property type="match status" value="1"/>
</dbReference>
<evidence type="ECO:0000313" key="4">
    <source>
        <dbReference type="EMBL" id="SPT53134.1"/>
    </source>
</evidence>
<name>A0ABY1VLZ7_9ACTO</name>
<comment type="caution">
    <text evidence="4">The sequence shown here is derived from an EMBL/GenBank/DDBJ whole genome shotgun (WGS) entry which is preliminary data.</text>
</comment>
<dbReference type="Gene3D" id="2.60.120.200">
    <property type="match status" value="1"/>
</dbReference>
<dbReference type="Pfam" id="PF18911">
    <property type="entry name" value="PKD_4"/>
    <property type="match status" value="1"/>
</dbReference>
<dbReference type="InterPro" id="IPR013320">
    <property type="entry name" value="ConA-like_dom_sf"/>
</dbReference>
<dbReference type="SUPFAM" id="SSF50969">
    <property type="entry name" value="YVTN repeat-like/Quinoprotein amine dehydrogenase"/>
    <property type="match status" value="1"/>
</dbReference>
<dbReference type="InterPro" id="IPR011044">
    <property type="entry name" value="Quino_amine_DH_bsu"/>
</dbReference>
<dbReference type="PANTHER" id="PTHR31778:SF2">
    <property type="entry name" value="BUD SITE SELECTION PROTEIN RAX2"/>
    <property type="match status" value="1"/>
</dbReference>
<dbReference type="CDD" id="cd00110">
    <property type="entry name" value="LamG"/>
    <property type="match status" value="1"/>
</dbReference>
<dbReference type="SUPFAM" id="SSF49899">
    <property type="entry name" value="Concanavalin A-like lectins/glucanases"/>
    <property type="match status" value="1"/>
</dbReference>
<dbReference type="InterPro" id="IPR000601">
    <property type="entry name" value="PKD_dom"/>
</dbReference>
<feature type="domain" description="Laminin G" evidence="2">
    <location>
        <begin position="638"/>
        <end position="814"/>
    </location>
</feature>
<proteinExistence type="predicted"/>
<dbReference type="PANTHER" id="PTHR31778">
    <property type="entry name" value="BUD SITE SELECTION PROTEIN RAX2"/>
    <property type="match status" value="1"/>
</dbReference>
<accession>A0ABY1VLZ7</accession>
<dbReference type="PROSITE" id="PS50025">
    <property type="entry name" value="LAM_G_DOMAIN"/>
    <property type="match status" value="1"/>
</dbReference>
<dbReference type="SUPFAM" id="SSF49299">
    <property type="entry name" value="PKD domain"/>
    <property type="match status" value="1"/>
</dbReference>
<keyword evidence="1" id="KW-1133">Transmembrane helix</keyword>
<evidence type="ECO:0000313" key="5">
    <source>
        <dbReference type="Proteomes" id="UP000250006"/>
    </source>
</evidence>
<keyword evidence="1" id="KW-0472">Membrane</keyword>
<keyword evidence="5" id="KW-1185">Reference proteome</keyword>
<keyword evidence="4" id="KW-0378">Hydrolase</keyword>
<protein>
    <submittedName>
        <fullName evidence="4">Microbial collagenase</fullName>
        <ecNumber evidence="4">3.4.24.3</ecNumber>
    </submittedName>
</protein>
<dbReference type="SMART" id="SM00089">
    <property type="entry name" value="PKD"/>
    <property type="match status" value="1"/>
</dbReference>
<dbReference type="SMART" id="SM00282">
    <property type="entry name" value="LamG"/>
    <property type="match status" value="1"/>
</dbReference>
<dbReference type="EC" id="3.4.24.3" evidence="4"/>
<sequence length="1121" mass="118734">MPVRELSQACCVHILSPSNQLFSQLTPMIPGGLVKITRLRRVGAVAIAAVSVALAPVVLPAITLSSGAGAAEQDLGVDDPYETVSADPLPAPSVNGVVWDQEVVGNTVYAVGEFTTATTPGGNPVTRNNALAYDITTGALLDWAPSANAVVRTVSATPDGASVFIGGVFEYVNGQRVDHIASVDPRSGAVRPINLHLNSGVNDIAISSDGSKLYAGGYFTAANNQERQRILEFDLNRGSLTSFRASVPNYYVHAVATEPGGSGVVIGGAFTKVNGSTNPGKGIAILEAGSGQLRNNRVASVIGASGSRAAVWGLSADSRGIYPAMYSQSGTFEGVARLNWRSGELEWMLDCHGDSYDTFPSGDVVYISSHEHDCSNVGQFPNDWHIYHNGTAVQNQAVGTVGRNTYRGYTDFQGQPATKLLSFFPRFTAGTYTGAHQATWTVEGNQDYVVYGGEFTAINGMQQQGLVRFAKRSIAPNQVSAENKGGAYKFSATSPSAGVISFNWTANWDRDDRMLTYEIFRDNMNGKPVWTRKVASTFWDLPQLTATDFVDPGTEHRYRIRVSDKHGAKTQTDWLTVTAKNGVGFNAQARAAAVDGASNVWSMDETDGSTVKDSLGNADGRLSGWTWQRGGKPAVKEGRSVSLGGSSYMVAQRRVSAPKTFSEELWFRTTTRSGGTLMGFGSSTGASSSNQDLMLYMRDNGTLVYSIYDRDFRTITSSQPVNDGKWHHVVATTSDSGSVLYVDGQVAAQDASMTKAQNFKGYWHVGGETLRGWPGRPSSKYFDGDIDEAAVYSTALSADQVVNHYSLGADVAPANRAPVAALTVTPADLAVTADASAAKDEDGKIASYKWNWGDKTAEETTTAATATHTYAAAGTYTVRVTVTDNAGATASAEQAVTVKAAAKPAQPENQAQPAQPGDVAFLASFNKDVASGWGSADKGGDWKASWGGSALSVSGGAGNMTLARGGYGSRVVSSPLAKADADLTSSFKIDALPDAGKLYLDQDVRVSDAGAYRVKLQVRSDGTGKLELLKLIGGTEYWLKETQLPKVNAGETIHLRLSAIGTSTTKVNARIWTGDAEPKEWNVSYEDSVNPMTAPGGVAVTGYLGSSTIPVTIAVDEMAVK</sequence>
<keyword evidence="1" id="KW-0812">Transmembrane</keyword>
<dbReference type="GO" id="GO:0004222">
    <property type="term" value="F:metalloendopeptidase activity"/>
    <property type="evidence" value="ECO:0007669"/>
    <property type="project" value="UniProtKB-EC"/>
</dbReference>
<dbReference type="Pfam" id="PF13385">
    <property type="entry name" value="Laminin_G_3"/>
    <property type="match status" value="1"/>
</dbReference>
<evidence type="ECO:0000259" key="3">
    <source>
        <dbReference type="PROSITE" id="PS50093"/>
    </source>
</evidence>
<dbReference type="InterPro" id="IPR022409">
    <property type="entry name" value="PKD/Chitinase_dom"/>
</dbReference>
<dbReference type="InterPro" id="IPR001791">
    <property type="entry name" value="Laminin_G"/>
</dbReference>
<dbReference type="CDD" id="cd00146">
    <property type="entry name" value="PKD"/>
    <property type="match status" value="1"/>
</dbReference>
<dbReference type="InterPro" id="IPR035986">
    <property type="entry name" value="PKD_dom_sf"/>
</dbReference>
<dbReference type="InterPro" id="IPR013783">
    <property type="entry name" value="Ig-like_fold"/>
</dbReference>
<feature type="transmembrane region" description="Helical" evidence="1">
    <location>
        <begin position="42"/>
        <end position="62"/>
    </location>
</feature>
<dbReference type="EMBL" id="UAPQ01000006">
    <property type="protein sequence ID" value="SPT53134.1"/>
    <property type="molecule type" value="Genomic_DNA"/>
</dbReference>
<organism evidence="4 5">
    <name type="scientific">Actinomyces bovis</name>
    <dbReference type="NCBI Taxonomy" id="1658"/>
    <lineage>
        <taxon>Bacteria</taxon>
        <taxon>Bacillati</taxon>
        <taxon>Actinomycetota</taxon>
        <taxon>Actinomycetes</taxon>
        <taxon>Actinomycetales</taxon>
        <taxon>Actinomycetaceae</taxon>
        <taxon>Actinomyces</taxon>
    </lineage>
</organism>